<dbReference type="Proteomes" id="UP000181942">
    <property type="component" value="Unassembled WGS sequence"/>
</dbReference>
<feature type="region of interest" description="Disordered" evidence="1">
    <location>
        <begin position="1"/>
        <end position="56"/>
    </location>
</feature>
<gene>
    <name evidence="2" type="ORF">SAMN02787118_11126</name>
</gene>
<evidence type="ECO:0000313" key="2">
    <source>
        <dbReference type="EMBL" id="SFF71303.1"/>
    </source>
</evidence>
<sequence length="56" mass="6182">MIMWRTDDGVRLQARSGPGTASPTGVCKTVTRPTTPAPATHPYRNRQTQHSWTVTC</sequence>
<organism evidence="2 3">
    <name type="scientific">Streptomyces mirabilis</name>
    <dbReference type="NCBI Taxonomy" id="68239"/>
    <lineage>
        <taxon>Bacteria</taxon>
        <taxon>Bacillati</taxon>
        <taxon>Actinomycetota</taxon>
        <taxon>Actinomycetes</taxon>
        <taxon>Kitasatosporales</taxon>
        <taxon>Streptomycetaceae</taxon>
        <taxon>Streptomyces</taxon>
    </lineage>
</organism>
<evidence type="ECO:0000256" key="1">
    <source>
        <dbReference type="SAM" id="MobiDB-lite"/>
    </source>
</evidence>
<evidence type="ECO:0000313" key="3">
    <source>
        <dbReference type="Proteomes" id="UP000181942"/>
    </source>
</evidence>
<name>A0A1I2KXL4_9ACTN</name>
<feature type="compositionally biased region" description="Polar residues" evidence="1">
    <location>
        <begin position="45"/>
        <end position="56"/>
    </location>
</feature>
<feature type="compositionally biased region" description="Basic and acidic residues" evidence="1">
    <location>
        <begin position="1"/>
        <end position="10"/>
    </location>
</feature>
<protein>
    <submittedName>
        <fullName evidence="2">Uncharacterized protein</fullName>
    </submittedName>
</protein>
<reference evidence="2 3" key="1">
    <citation type="submission" date="2016-10" db="EMBL/GenBank/DDBJ databases">
        <authorList>
            <person name="de Groot N.N."/>
        </authorList>
    </citation>
    <scope>NUCLEOTIDE SEQUENCE [LARGE SCALE GENOMIC DNA]</scope>
    <source>
        <strain evidence="2 3">OK461</strain>
    </source>
</reference>
<dbReference type="AlphaFoldDB" id="A0A1I2KXL4"/>
<dbReference type="EMBL" id="FONR01000011">
    <property type="protein sequence ID" value="SFF71303.1"/>
    <property type="molecule type" value="Genomic_DNA"/>
</dbReference>
<feature type="compositionally biased region" description="Low complexity" evidence="1">
    <location>
        <begin position="29"/>
        <end position="42"/>
    </location>
</feature>
<proteinExistence type="predicted"/>
<accession>A0A1I2KXL4</accession>